<dbReference type="CDD" id="cd02440">
    <property type="entry name" value="AdoMet_MTases"/>
    <property type="match status" value="1"/>
</dbReference>
<sequence length="225" mass="25540">MSVAMHNALLESETRQAKLLFELDWRVDDPSTYILDDVDTPCERSTKMRAKYYQELHDENDAYQVNNWLVAEKASILKAKPKTLVEVGCGNGAFSLSTAEDLEKVFAVDWALSPKFGGRPENVEFVQADVTQDRLPKADVVCSADVLEHFTPWNVTRVLENCGSAAALQYHVIACYDDGHSHLTVMRPAAWLASFWRYFPDARLTRIDCRREKHTQLVCVITNIT</sequence>
<dbReference type="InterPro" id="IPR029063">
    <property type="entry name" value="SAM-dependent_MTases_sf"/>
</dbReference>
<evidence type="ECO:0000313" key="1">
    <source>
        <dbReference type="EMBL" id="VTZ64652.1"/>
    </source>
</evidence>
<proteinExistence type="predicted"/>
<dbReference type="Pfam" id="PF13489">
    <property type="entry name" value="Methyltransf_23"/>
    <property type="match status" value="1"/>
</dbReference>
<name>A0A508X475_9HYPH</name>
<dbReference type="EMBL" id="CABFNB010000134">
    <property type="protein sequence ID" value="VTZ64652.1"/>
    <property type="molecule type" value="Genomic_DNA"/>
</dbReference>
<organism evidence="1">
    <name type="scientific">Sinorhizobium medicae</name>
    <dbReference type="NCBI Taxonomy" id="110321"/>
    <lineage>
        <taxon>Bacteria</taxon>
        <taxon>Pseudomonadati</taxon>
        <taxon>Pseudomonadota</taxon>
        <taxon>Alphaproteobacteria</taxon>
        <taxon>Hyphomicrobiales</taxon>
        <taxon>Rhizobiaceae</taxon>
        <taxon>Sinorhizobium/Ensifer group</taxon>
        <taxon>Sinorhizobium</taxon>
    </lineage>
</organism>
<dbReference type="Gene3D" id="3.40.50.150">
    <property type="entry name" value="Vaccinia Virus protein VP39"/>
    <property type="match status" value="1"/>
</dbReference>
<reference evidence="1" key="1">
    <citation type="submission" date="2019-06" db="EMBL/GenBank/DDBJ databases">
        <authorList>
            <person name="Le Quere A."/>
            <person name="Colella S."/>
        </authorList>
    </citation>
    <scope>NUCLEOTIDE SEQUENCE</scope>
    <source>
        <strain evidence="1">EmedicaeMD41</strain>
    </source>
</reference>
<gene>
    <name evidence="1" type="ORF">EMEDMD4_650007</name>
</gene>
<dbReference type="Proteomes" id="UP000507954">
    <property type="component" value="Unassembled WGS sequence"/>
</dbReference>
<dbReference type="RefSeq" id="WP_127617699.1">
    <property type="nucleotide sequence ID" value="NZ_CABFNB010000134.1"/>
</dbReference>
<protein>
    <submittedName>
        <fullName evidence="1">Uncharacterized protein</fullName>
    </submittedName>
</protein>
<accession>A0A508X475</accession>
<dbReference type="AlphaFoldDB" id="A0A508X475"/>
<dbReference type="SUPFAM" id="SSF53335">
    <property type="entry name" value="S-adenosyl-L-methionine-dependent methyltransferases"/>
    <property type="match status" value="1"/>
</dbReference>